<dbReference type="RefSeq" id="WP_014387922.1">
    <property type="nucleotide sequence ID" value="NC_017025.1"/>
</dbReference>
<dbReference type="HOGENOM" id="CLU_1934913_0_0_10"/>
<dbReference type="Proteomes" id="UP000007599">
    <property type="component" value="Chromosome I"/>
</dbReference>
<keyword evidence="2" id="KW-1185">Reference proteome</keyword>
<dbReference type="PATRIC" id="fig|1094466.5.peg.785"/>
<dbReference type="STRING" id="1094466.KQS_04000"/>
<dbReference type="eggNOG" id="ENOG502ZYQM">
    <property type="taxonomic scope" value="Bacteria"/>
</dbReference>
<evidence type="ECO:0000313" key="2">
    <source>
        <dbReference type="Proteomes" id="UP000007599"/>
    </source>
</evidence>
<protein>
    <submittedName>
        <fullName evidence="1">Uncharacterized protein</fullName>
    </submittedName>
</protein>
<sequence length="130" mass="15723">MGKKITFHLSLFVYLIITSVNGQNNSKIEQFNLPPKTVFQEKSFQKIDYSEKLNSNVLNKEKASNFLKKFTNEEWEYLEKLKNDEYYYYLNANKYFVSLSDKVKYIYTVDELWYIYMFDIKLTEKLLSIK</sequence>
<dbReference type="KEGG" id="fin:KQS_04000"/>
<proteinExistence type="predicted"/>
<organism evidence="1 2">
    <name type="scientific">Flavobacterium indicum (strain DSM 17447 / CIP 109464 / GPTSA100-9)</name>
    <dbReference type="NCBI Taxonomy" id="1094466"/>
    <lineage>
        <taxon>Bacteria</taxon>
        <taxon>Pseudomonadati</taxon>
        <taxon>Bacteroidota</taxon>
        <taxon>Flavobacteriia</taxon>
        <taxon>Flavobacteriales</taxon>
        <taxon>Flavobacteriaceae</taxon>
        <taxon>Flavobacterium</taxon>
    </lineage>
</organism>
<accession>H8XTI3</accession>
<dbReference type="AlphaFoldDB" id="H8XTI3"/>
<evidence type="ECO:0000313" key="1">
    <source>
        <dbReference type="EMBL" id="CCG52780.1"/>
    </source>
</evidence>
<dbReference type="OrthoDB" id="1377002at2"/>
<gene>
    <name evidence="1" type="ordered locus">KQS_04000</name>
</gene>
<dbReference type="EMBL" id="HE774682">
    <property type="protein sequence ID" value="CCG52780.1"/>
    <property type="molecule type" value="Genomic_DNA"/>
</dbReference>
<reference evidence="2" key="2">
    <citation type="submission" date="2012-03" db="EMBL/GenBank/DDBJ databases">
        <title>Complete genome sequence of Flavobacterium indicum GPTSA100-9T, isolated from warm spring water.</title>
        <authorList>
            <person name="Barbier P."/>
            <person name="Houel A."/>
            <person name="Loux V."/>
            <person name="Poulain J."/>
            <person name="Bernardet J.-F."/>
            <person name="Touchon M."/>
            <person name="Duchaud E."/>
        </authorList>
    </citation>
    <scope>NUCLEOTIDE SEQUENCE [LARGE SCALE GENOMIC DNA]</scope>
    <source>
        <strain evidence="2">DSM 17447 / CIP 109464 / GPTSA100-9</strain>
    </source>
</reference>
<reference evidence="1 2" key="1">
    <citation type="journal article" date="2012" name="J. Bacteriol.">
        <title>Complete Genome Sequence of Flavobacterium indicum GPSTA100-9T, Isolated from Warm Spring Water.</title>
        <authorList>
            <person name="Barbier P."/>
            <person name="Houel A."/>
            <person name="Loux V."/>
            <person name="Poulain J."/>
            <person name="Bernardet J.F."/>
            <person name="Touchon M."/>
            <person name="Duchaud E."/>
        </authorList>
    </citation>
    <scope>NUCLEOTIDE SEQUENCE [LARGE SCALE GENOMIC DNA]</scope>
    <source>
        <strain evidence="2">DSM 17447 / CIP 109464 / GPTSA100-9</strain>
    </source>
</reference>
<name>H8XTI3_FLAIG</name>